<feature type="domain" description="Chorismate-utilising enzyme C-terminal" evidence="6">
    <location>
        <begin position="94"/>
        <end position="341"/>
    </location>
</feature>
<comment type="catalytic activity">
    <reaction evidence="1">
        <text>chorismate = isochorismate</text>
        <dbReference type="Rhea" id="RHEA:18985"/>
        <dbReference type="ChEBI" id="CHEBI:29748"/>
        <dbReference type="ChEBI" id="CHEBI:29780"/>
        <dbReference type="EC" id="5.4.4.2"/>
    </reaction>
</comment>
<proteinExistence type="inferred from homology"/>
<dbReference type="PANTHER" id="PTHR42839">
    <property type="entry name" value="ISOCHORISMATE SYNTHASE ENTC"/>
    <property type="match status" value="1"/>
</dbReference>
<dbReference type="Proteomes" id="UP000184147">
    <property type="component" value="Unassembled WGS sequence"/>
</dbReference>
<dbReference type="Pfam" id="PF00425">
    <property type="entry name" value="Chorismate_bind"/>
    <property type="match status" value="1"/>
</dbReference>
<dbReference type="PANTHER" id="PTHR42839:SF2">
    <property type="entry name" value="ISOCHORISMATE SYNTHASE ENTC"/>
    <property type="match status" value="1"/>
</dbReference>
<dbReference type="STRING" id="1124188.SAMN05444377_11815"/>
<dbReference type="OrthoDB" id="9806579at2"/>
<evidence type="ECO:0000313" key="7">
    <source>
        <dbReference type="EMBL" id="SHF75616.1"/>
    </source>
</evidence>
<dbReference type="Gene3D" id="3.60.120.10">
    <property type="entry name" value="Anthranilate synthase"/>
    <property type="match status" value="1"/>
</dbReference>
<sequence>MDWIAAKVSEHLLHQKPFVCYAKPNAQKVVGLFQRTTEHTGFDAYASGFCMVSFDGKSKYMLRDSQCDLYVAAFSIAAYAWPVTSPSFSSDEKVHFEQLVAKALQAIQQNRFQKVVLSRKECVAAPHLDVFTVFQRLLQFYPTAFRYLWYHPETGIWIGATPEQLVKKEGQTLSTVALAGTQLGPNHADLVWGEKEVQEQQLVTDYIAAQLQPLTESLTVSAPYTVEAGTLVHLKTDVQGVLKGDWNAVVDALHPTPAVCGFPKQEALRFIQDHEGYDRTMYAGYLGEWNKNFNSYQEGDSDLYVNLRCMQWEKDVVSIYVGCGINEGSTPAKEFMETVNKSMTVKRAL</sequence>
<evidence type="ECO:0000256" key="3">
    <source>
        <dbReference type="ARBA" id="ARBA00012824"/>
    </source>
</evidence>
<protein>
    <recommendedName>
        <fullName evidence="3">isochorismate synthase</fullName>
        <ecNumber evidence="3">5.4.4.2</ecNumber>
    </recommendedName>
    <alternativeName>
        <fullName evidence="5">Isochorismate mutase</fullName>
    </alternativeName>
</protein>
<dbReference type="AlphaFoldDB" id="A0A1M5E8U0"/>
<reference evidence="7 8" key="1">
    <citation type="submission" date="2016-11" db="EMBL/GenBank/DDBJ databases">
        <authorList>
            <person name="Jaros S."/>
            <person name="Januszkiewicz K."/>
            <person name="Wedrychowicz H."/>
        </authorList>
    </citation>
    <scope>NUCLEOTIDE SEQUENCE [LARGE SCALE GENOMIC DNA]</scope>
    <source>
        <strain evidence="7 8">DSM 25660</strain>
    </source>
</reference>
<comment type="similarity">
    <text evidence="2">Belongs to the isochorismate synthase family.</text>
</comment>
<organism evidence="7 8">
    <name type="scientific">Flavobacterium fontis</name>
    <dbReference type="NCBI Taxonomy" id="1124188"/>
    <lineage>
        <taxon>Bacteria</taxon>
        <taxon>Pseudomonadati</taxon>
        <taxon>Bacteroidota</taxon>
        <taxon>Flavobacteriia</taxon>
        <taxon>Flavobacteriales</taxon>
        <taxon>Flavobacteriaceae</taxon>
        <taxon>Flavobacterium</taxon>
    </lineage>
</organism>
<dbReference type="EMBL" id="FQVQ01000018">
    <property type="protein sequence ID" value="SHF75616.1"/>
    <property type="molecule type" value="Genomic_DNA"/>
</dbReference>
<evidence type="ECO:0000259" key="6">
    <source>
        <dbReference type="Pfam" id="PF00425"/>
    </source>
</evidence>
<evidence type="ECO:0000313" key="8">
    <source>
        <dbReference type="Proteomes" id="UP000184147"/>
    </source>
</evidence>
<dbReference type="RefSeq" id="WP_073365078.1">
    <property type="nucleotide sequence ID" value="NZ_FQVQ01000018.1"/>
</dbReference>
<dbReference type="NCBIfam" id="TIGR00543">
    <property type="entry name" value="isochor_syn"/>
    <property type="match status" value="1"/>
</dbReference>
<evidence type="ECO:0000256" key="5">
    <source>
        <dbReference type="ARBA" id="ARBA00041564"/>
    </source>
</evidence>
<dbReference type="InterPro" id="IPR015890">
    <property type="entry name" value="Chorismate_C"/>
</dbReference>
<keyword evidence="8" id="KW-1185">Reference proteome</keyword>
<dbReference type="InterPro" id="IPR005801">
    <property type="entry name" value="ADC_synthase"/>
</dbReference>
<name>A0A1M5E8U0_9FLAO</name>
<evidence type="ECO:0000256" key="2">
    <source>
        <dbReference type="ARBA" id="ARBA00005297"/>
    </source>
</evidence>
<dbReference type="GO" id="GO:0008909">
    <property type="term" value="F:isochorismate synthase activity"/>
    <property type="evidence" value="ECO:0007669"/>
    <property type="project" value="UniProtKB-EC"/>
</dbReference>
<dbReference type="EC" id="5.4.4.2" evidence="3"/>
<gene>
    <name evidence="7" type="ORF">SAMN05444377_11815</name>
</gene>
<evidence type="ECO:0000256" key="4">
    <source>
        <dbReference type="ARBA" id="ARBA00023235"/>
    </source>
</evidence>
<dbReference type="InterPro" id="IPR004561">
    <property type="entry name" value="IsoChor_synthase"/>
</dbReference>
<evidence type="ECO:0000256" key="1">
    <source>
        <dbReference type="ARBA" id="ARBA00000799"/>
    </source>
</evidence>
<dbReference type="SUPFAM" id="SSF56322">
    <property type="entry name" value="ADC synthase"/>
    <property type="match status" value="1"/>
</dbReference>
<accession>A0A1M5E8U0</accession>
<keyword evidence="4" id="KW-0413">Isomerase</keyword>